<protein>
    <submittedName>
        <fullName evidence="3">Uncharacterized protein</fullName>
    </submittedName>
</protein>
<reference evidence="4" key="1">
    <citation type="submission" date="2019-06" db="EMBL/GenBank/DDBJ databases">
        <title>Alistipes onderdonkii subsp. vulgaris subsp. nov., Alistipes dispar sp. nov. and Alistipes communis sp. nov., isolated from human faeces, and creation of Alistipes onderdonkii subsp. onderdonkii subsp. nov.</title>
        <authorList>
            <person name="Sakamoto M."/>
            <person name="Ikeyama N."/>
            <person name="Ogata Y."/>
            <person name="Suda W."/>
            <person name="Iino T."/>
            <person name="Hattori M."/>
            <person name="Ohkuma M."/>
        </authorList>
    </citation>
    <scope>NUCLEOTIDE SEQUENCE [LARGE SCALE GENOMIC DNA]</scope>
    <source>
        <strain evidence="4">5CBH24</strain>
    </source>
</reference>
<sequence>MKKISLLSSLALMASTVVFANTDSLALVELKQRVVLQQQADSIQLVALKGAITELQVEQSKLQKDILKQAETIDGIKEDIQQVDTRLTGVNDSLNASIGNTRVQVKNQAEQTIGLANNLQSKTIWGIVVLCLAFVGSIIICIFLHRKGDNKIESLKKAAEELNGKIVGQLAIEIGELQKIASTVGKASGSNESSDAEVQLIKALADRITFMEMTLYKMDKDVRGHKQLSKAINQMKDNLLANGYELVDMLGKPYHEGMRVIANFTEDENLENGTQIITAIIKPQINFKGQMIQAAQVTVSQNI</sequence>
<evidence type="ECO:0000256" key="1">
    <source>
        <dbReference type="SAM" id="Phobius"/>
    </source>
</evidence>
<dbReference type="EMBL" id="AP019735">
    <property type="protein sequence ID" value="BBL03297.1"/>
    <property type="molecule type" value="Genomic_DNA"/>
</dbReference>
<proteinExistence type="predicted"/>
<keyword evidence="1" id="KW-0472">Membrane</keyword>
<feature type="signal peptide" evidence="2">
    <location>
        <begin position="1"/>
        <end position="20"/>
    </location>
</feature>
<keyword evidence="2" id="KW-0732">Signal</keyword>
<dbReference type="RefSeq" id="WP_141412172.1">
    <property type="nucleotide sequence ID" value="NZ_AP019735.1"/>
</dbReference>
<dbReference type="OrthoDB" id="5471719at2"/>
<dbReference type="GeneID" id="78341328"/>
<dbReference type="KEGG" id="acou:A5CBH24_06100"/>
<organism evidence="3 4">
    <name type="scientific">Alistipes communis</name>
    <dbReference type="NCBI Taxonomy" id="2585118"/>
    <lineage>
        <taxon>Bacteria</taxon>
        <taxon>Pseudomonadati</taxon>
        <taxon>Bacteroidota</taxon>
        <taxon>Bacteroidia</taxon>
        <taxon>Bacteroidales</taxon>
        <taxon>Rikenellaceae</taxon>
        <taxon>Alistipes</taxon>
    </lineage>
</organism>
<dbReference type="AlphaFoldDB" id="A0A4Y1WR60"/>
<keyword evidence="4" id="KW-1185">Reference proteome</keyword>
<feature type="transmembrane region" description="Helical" evidence="1">
    <location>
        <begin position="124"/>
        <end position="144"/>
    </location>
</feature>
<name>A0A4Y1WR60_9BACT</name>
<evidence type="ECO:0000256" key="2">
    <source>
        <dbReference type="SAM" id="SignalP"/>
    </source>
</evidence>
<accession>A0A4Y1WR60</accession>
<evidence type="ECO:0000313" key="3">
    <source>
        <dbReference type="EMBL" id="BBL03297.1"/>
    </source>
</evidence>
<evidence type="ECO:0000313" key="4">
    <source>
        <dbReference type="Proteomes" id="UP000318946"/>
    </source>
</evidence>
<keyword evidence="1" id="KW-0812">Transmembrane</keyword>
<dbReference type="Proteomes" id="UP000318946">
    <property type="component" value="Chromosome"/>
</dbReference>
<gene>
    <name evidence="3" type="ORF">A5CBH24_06100</name>
</gene>
<keyword evidence="1" id="KW-1133">Transmembrane helix</keyword>
<feature type="chain" id="PRO_5021377403" evidence="2">
    <location>
        <begin position="21"/>
        <end position="303"/>
    </location>
</feature>